<dbReference type="AlphaFoldDB" id="A0A480AVV2"/>
<name>A0A480AVV2_9BURK</name>
<evidence type="ECO:0000313" key="1">
    <source>
        <dbReference type="EMBL" id="GCL65634.1"/>
    </source>
</evidence>
<dbReference type="Proteomes" id="UP000301751">
    <property type="component" value="Unassembled WGS sequence"/>
</dbReference>
<dbReference type="OrthoDB" id="8773450at2"/>
<accession>A0A480AVV2</accession>
<protein>
    <submittedName>
        <fullName evidence="1">Uncharacterized protein</fullName>
    </submittedName>
</protein>
<gene>
    <name evidence="1" type="ORF">AQPW35_47150</name>
</gene>
<proteinExistence type="predicted"/>
<dbReference type="EMBL" id="BJCL01000018">
    <property type="protein sequence ID" value="GCL65634.1"/>
    <property type="molecule type" value="Genomic_DNA"/>
</dbReference>
<evidence type="ECO:0000313" key="2">
    <source>
        <dbReference type="Proteomes" id="UP000301751"/>
    </source>
</evidence>
<keyword evidence="2" id="KW-1185">Reference proteome</keyword>
<reference evidence="2" key="1">
    <citation type="submission" date="2019-03" db="EMBL/GenBank/DDBJ databases">
        <title>Aquabacterium pictum sp.nov., the first bacteriochlorophyll a-containing freshwater bacterium in the genus Aquabacterium of the class Betaproteobacteria.</title>
        <authorList>
            <person name="Hirose S."/>
            <person name="Tank M."/>
            <person name="Hara E."/>
            <person name="Tamaki H."/>
            <person name="Takaichi S."/>
            <person name="Haruta S."/>
            <person name="Hanada S."/>
        </authorList>
    </citation>
    <scope>NUCLEOTIDE SEQUENCE [LARGE SCALE GENOMIC DNA]</scope>
    <source>
        <strain evidence="2">W35</strain>
    </source>
</reference>
<sequence length="92" mass="10318">MKLWTVWQDYGATGEGRTLLARVAYAENEQDARAGFAREFDEHFVSGAEAREGVQQNEVTQALFAPAALKRAKQMEGRATLVLAARFYFNFA</sequence>
<dbReference type="RefSeq" id="WP_137735335.1">
    <property type="nucleotide sequence ID" value="NZ_BJCL01000018.1"/>
</dbReference>
<organism evidence="1 2">
    <name type="scientific">Pseudaquabacterium pictum</name>
    <dbReference type="NCBI Taxonomy" id="2315236"/>
    <lineage>
        <taxon>Bacteria</taxon>
        <taxon>Pseudomonadati</taxon>
        <taxon>Pseudomonadota</taxon>
        <taxon>Betaproteobacteria</taxon>
        <taxon>Burkholderiales</taxon>
        <taxon>Sphaerotilaceae</taxon>
        <taxon>Pseudaquabacterium</taxon>
    </lineage>
</organism>
<comment type="caution">
    <text evidence="1">The sequence shown here is derived from an EMBL/GenBank/DDBJ whole genome shotgun (WGS) entry which is preliminary data.</text>
</comment>